<dbReference type="UniPathway" id="UPA00098">
    <property type="reaction ID" value="UER00360"/>
</dbReference>
<dbReference type="PANTHER" id="PTHR11063">
    <property type="entry name" value="GLUTAMATE SEMIALDEHYDE DEHYDROGENASE"/>
    <property type="match status" value="1"/>
</dbReference>
<dbReference type="InterPro" id="IPR016161">
    <property type="entry name" value="Ald_DH/histidinol_DH"/>
</dbReference>
<organism evidence="9 10">
    <name type="scientific">Candidatus Abyssobacteria bacterium SURF_17</name>
    <dbReference type="NCBI Taxonomy" id="2093361"/>
    <lineage>
        <taxon>Bacteria</taxon>
        <taxon>Pseudomonadati</taxon>
        <taxon>Candidatus Hydrogenedentota</taxon>
        <taxon>Candidatus Abyssobacteria</taxon>
    </lineage>
</organism>
<evidence type="ECO:0000256" key="3">
    <source>
        <dbReference type="ARBA" id="ARBA00022650"/>
    </source>
</evidence>
<dbReference type="InterPro" id="IPR012134">
    <property type="entry name" value="Glu-5-SA_DH"/>
</dbReference>
<evidence type="ECO:0000256" key="4">
    <source>
        <dbReference type="ARBA" id="ARBA00022857"/>
    </source>
</evidence>
<dbReference type="NCBIfam" id="NF001221">
    <property type="entry name" value="PRK00197.1"/>
    <property type="match status" value="1"/>
</dbReference>
<dbReference type="Pfam" id="PF00171">
    <property type="entry name" value="Aldedh"/>
    <property type="match status" value="1"/>
</dbReference>
<comment type="pathway">
    <text evidence="1 7">Amino-acid biosynthesis; L-proline biosynthesis; L-glutamate 5-semialdehyde from L-glutamate: step 2/2.</text>
</comment>
<keyword evidence="5 7" id="KW-0560">Oxidoreductase</keyword>
<proteinExistence type="inferred from homology"/>
<dbReference type="Gene3D" id="3.40.309.10">
    <property type="entry name" value="Aldehyde Dehydrogenase, Chain A, domain 2"/>
    <property type="match status" value="1"/>
</dbReference>
<dbReference type="SUPFAM" id="SSF53720">
    <property type="entry name" value="ALDH-like"/>
    <property type="match status" value="1"/>
</dbReference>
<protein>
    <recommendedName>
        <fullName evidence="7">Gamma-glutamyl phosphate reductase</fullName>
        <shortName evidence="7">GPR</shortName>
        <ecNumber evidence="7">1.2.1.41</ecNumber>
    </recommendedName>
    <alternativeName>
        <fullName evidence="7">Glutamate-5-semialdehyde dehydrogenase</fullName>
    </alternativeName>
    <alternativeName>
        <fullName evidence="7">Glutamyl-gamma-semialdehyde dehydrogenase</fullName>
        <shortName evidence="7">GSA dehydrogenase</shortName>
    </alternativeName>
</protein>
<dbReference type="GO" id="GO:0004350">
    <property type="term" value="F:glutamate-5-semialdehyde dehydrogenase activity"/>
    <property type="evidence" value="ECO:0007669"/>
    <property type="project" value="UniProtKB-UniRule"/>
</dbReference>
<comment type="similarity">
    <text evidence="7">Belongs to the gamma-glutamyl phosphate reductase family.</text>
</comment>
<dbReference type="GO" id="GO:0050661">
    <property type="term" value="F:NADP binding"/>
    <property type="evidence" value="ECO:0007669"/>
    <property type="project" value="InterPro"/>
</dbReference>
<dbReference type="PANTHER" id="PTHR11063:SF8">
    <property type="entry name" value="DELTA-1-PYRROLINE-5-CARBOXYLATE SYNTHASE"/>
    <property type="match status" value="1"/>
</dbReference>
<keyword evidence="3 7" id="KW-0641">Proline biosynthesis</keyword>
<evidence type="ECO:0000259" key="8">
    <source>
        <dbReference type="Pfam" id="PF00171"/>
    </source>
</evidence>
<dbReference type="InterPro" id="IPR000965">
    <property type="entry name" value="GPR_dom"/>
</dbReference>
<dbReference type="EC" id="1.2.1.41" evidence="7"/>
<dbReference type="InterPro" id="IPR016162">
    <property type="entry name" value="Ald_DH_N"/>
</dbReference>
<dbReference type="PIRSF" id="PIRSF000151">
    <property type="entry name" value="GPR"/>
    <property type="match status" value="1"/>
</dbReference>
<evidence type="ECO:0000256" key="7">
    <source>
        <dbReference type="HAMAP-Rule" id="MF_00412"/>
    </source>
</evidence>
<evidence type="ECO:0000256" key="2">
    <source>
        <dbReference type="ARBA" id="ARBA00022605"/>
    </source>
</evidence>
<dbReference type="Proteomes" id="UP000285961">
    <property type="component" value="Unassembled WGS sequence"/>
</dbReference>
<comment type="catalytic activity">
    <reaction evidence="6 7">
        <text>L-glutamate 5-semialdehyde + phosphate + NADP(+) = L-glutamyl 5-phosphate + NADPH + H(+)</text>
        <dbReference type="Rhea" id="RHEA:19541"/>
        <dbReference type="ChEBI" id="CHEBI:15378"/>
        <dbReference type="ChEBI" id="CHEBI:43474"/>
        <dbReference type="ChEBI" id="CHEBI:57783"/>
        <dbReference type="ChEBI" id="CHEBI:58066"/>
        <dbReference type="ChEBI" id="CHEBI:58274"/>
        <dbReference type="ChEBI" id="CHEBI:58349"/>
        <dbReference type="EC" id="1.2.1.41"/>
    </reaction>
</comment>
<dbReference type="CDD" id="cd07079">
    <property type="entry name" value="ALDH_F18-19_ProA-GPR"/>
    <property type="match status" value="1"/>
</dbReference>
<dbReference type="InterPro" id="IPR020593">
    <property type="entry name" value="G-glutamylP_reductase_CS"/>
</dbReference>
<comment type="subcellular location">
    <subcellularLocation>
        <location evidence="7">Cytoplasm</location>
    </subcellularLocation>
</comment>
<dbReference type="GO" id="GO:0055129">
    <property type="term" value="P:L-proline biosynthetic process"/>
    <property type="evidence" value="ECO:0007669"/>
    <property type="project" value="UniProtKB-UniRule"/>
</dbReference>
<dbReference type="NCBIfam" id="TIGR00407">
    <property type="entry name" value="proA"/>
    <property type="match status" value="1"/>
</dbReference>
<dbReference type="InterPro" id="IPR015590">
    <property type="entry name" value="Aldehyde_DH_dom"/>
</dbReference>
<keyword evidence="7" id="KW-0963">Cytoplasm</keyword>
<dbReference type="AlphaFoldDB" id="A0A419EYN8"/>
<accession>A0A419EYN8</accession>
<dbReference type="FunFam" id="3.40.309.10:FF:000006">
    <property type="entry name" value="Gamma-glutamyl phosphate reductase"/>
    <property type="match status" value="1"/>
</dbReference>
<dbReference type="HAMAP" id="MF_00412">
    <property type="entry name" value="ProA"/>
    <property type="match status" value="1"/>
</dbReference>
<evidence type="ECO:0000313" key="9">
    <source>
        <dbReference type="EMBL" id="RJP70332.1"/>
    </source>
</evidence>
<evidence type="ECO:0000256" key="1">
    <source>
        <dbReference type="ARBA" id="ARBA00004985"/>
    </source>
</evidence>
<evidence type="ECO:0000256" key="6">
    <source>
        <dbReference type="ARBA" id="ARBA00049024"/>
    </source>
</evidence>
<dbReference type="Gene3D" id="3.40.605.10">
    <property type="entry name" value="Aldehyde Dehydrogenase, Chain A, domain 1"/>
    <property type="match status" value="1"/>
</dbReference>
<comment type="function">
    <text evidence="7">Catalyzes the NADPH-dependent reduction of L-glutamate 5-phosphate into L-glutamate 5-semialdehyde and phosphate. The product spontaneously undergoes cyclization to form 1-pyrroline-5-carboxylate.</text>
</comment>
<dbReference type="InterPro" id="IPR016163">
    <property type="entry name" value="Ald_DH_C"/>
</dbReference>
<keyword evidence="2 7" id="KW-0028">Amino-acid biosynthesis</keyword>
<dbReference type="PROSITE" id="PS01223">
    <property type="entry name" value="PROA"/>
    <property type="match status" value="1"/>
</dbReference>
<gene>
    <name evidence="7" type="primary">proA</name>
    <name evidence="9" type="ORF">C4532_09550</name>
</gene>
<comment type="caution">
    <text evidence="9">The sequence shown here is derived from an EMBL/GenBank/DDBJ whole genome shotgun (WGS) entry which is preliminary data.</text>
</comment>
<name>A0A419EYN8_9BACT</name>
<dbReference type="EMBL" id="QZKI01000071">
    <property type="protein sequence ID" value="RJP70332.1"/>
    <property type="molecule type" value="Genomic_DNA"/>
</dbReference>
<dbReference type="GO" id="GO:0005737">
    <property type="term" value="C:cytoplasm"/>
    <property type="evidence" value="ECO:0007669"/>
    <property type="project" value="UniProtKB-SubCell"/>
</dbReference>
<evidence type="ECO:0000313" key="10">
    <source>
        <dbReference type="Proteomes" id="UP000285961"/>
    </source>
</evidence>
<feature type="domain" description="Aldehyde dehydrogenase" evidence="8">
    <location>
        <begin position="10"/>
        <end position="291"/>
    </location>
</feature>
<evidence type="ECO:0000256" key="5">
    <source>
        <dbReference type="ARBA" id="ARBA00023002"/>
    </source>
</evidence>
<reference evidence="9 10" key="1">
    <citation type="journal article" date="2017" name="ISME J.">
        <title>Energy and carbon metabolisms in a deep terrestrial subsurface fluid microbial community.</title>
        <authorList>
            <person name="Momper L."/>
            <person name="Jungbluth S.P."/>
            <person name="Lee M.D."/>
            <person name="Amend J.P."/>
        </authorList>
    </citation>
    <scope>NUCLEOTIDE SEQUENCE [LARGE SCALE GENOMIC DNA]</scope>
    <source>
        <strain evidence="9">SURF_17</strain>
    </source>
</reference>
<sequence length="422" mass="46547">MTPDNQLEQSIVEIARRARSAAQKLAKASSAQKDEGLRVIAANLRGRTSPLLQSNRKDVERAKQAGLTSALIDRLTLTKKRIEAMAAGLDEITRLPDPVGEVTRMWRRPNGLRIGKVRVPIGVIGFIYESRPNVTVDAAGLCVKSGNAIILRGGSEAIESNSAVAEVVALSLGQAGLPEDCVQLLRMTDRAAVNIMLKLDEYIDLIIPRGGKPLIKLVVENSMIPVIMHYEGICHTYVDEFADLDMAETICMNAKVQRPGVCNAMETLLVHSRVAEEFLPRMCKSYTDASVEIRGCDKTRKILPKAKAATDEDWRTEYLDLILSVKVVDSIDEAIEHIARYGSAHSDAIVTENYRRAQQFIEEVDSSAVFVNASTRFNDGFEFGLGAEIGISTNRLHCRGPMGLEELTTYKYIVYGNGQIRQ</sequence>
<keyword evidence="4 7" id="KW-0521">NADP</keyword>